<feature type="region of interest" description="Disordered" evidence="1">
    <location>
        <begin position="122"/>
        <end position="149"/>
    </location>
</feature>
<dbReference type="EMBL" id="LNRQ01000002">
    <property type="protein sequence ID" value="KZN05900.1"/>
    <property type="molecule type" value="Genomic_DNA"/>
</dbReference>
<name>A0A166E017_DAUCS</name>
<accession>A0A166E017</accession>
<evidence type="ECO:0000313" key="2">
    <source>
        <dbReference type="EMBL" id="KZN05900.1"/>
    </source>
</evidence>
<organism evidence="2">
    <name type="scientific">Daucus carota subsp. sativus</name>
    <name type="common">Carrot</name>
    <dbReference type="NCBI Taxonomy" id="79200"/>
    <lineage>
        <taxon>Eukaryota</taxon>
        <taxon>Viridiplantae</taxon>
        <taxon>Streptophyta</taxon>
        <taxon>Embryophyta</taxon>
        <taxon>Tracheophyta</taxon>
        <taxon>Spermatophyta</taxon>
        <taxon>Magnoliopsida</taxon>
        <taxon>eudicotyledons</taxon>
        <taxon>Gunneridae</taxon>
        <taxon>Pentapetalae</taxon>
        <taxon>asterids</taxon>
        <taxon>campanulids</taxon>
        <taxon>Apiales</taxon>
        <taxon>Apiaceae</taxon>
        <taxon>Apioideae</taxon>
        <taxon>Scandiceae</taxon>
        <taxon>Daucinae</taxon>
        <taxon>Daucus</taxon>
        <taxon>Daucus sect. Daucus</taxon>
    </lineage>
</organism>
<sequence length="166" mass="18681">MKRRGCSSSTTSAAIEDLKKFMDDQLELFKFETEEMLEQMIKQVKELAAEDSAKKRIKKAARMPKTAGQAQNERSTQSGPQHETDSSSRNCIMPVNDVRAGSAIVVVDNDLEAERQENGSICSKNEGENEKEMEDAGIEDLSSVKGRRMSRRTIKEPAWMKDFMTV</sequence>
<dbReference type="AlphaFoldDB" id="A0A166E017"/>
<protein>
    <submittedName>
        <fullName evidence="2">Uncharacterized protein</fullName>
    </submittedName>
</protein>
<gene>
    <name evidence="2" type="ORF">DCAR_006737</name>
</gene>
<feature type="compositionally biased region" description="Polar residues" evidence="1">
    <location>
        <begin position="68"/>
        <end position="81"/>
    </location>
</feature>
<reference evidence="2" key="1">
    <citation type="journal article" date="2016" name="Nat. Genet.">
        <title>A high-quality carrot genome assembly provides new insights into carotenoid accumulation and asterid genome evolution.</title>
        <authorList>
            <person name="Iorizzo M."/>
            <person name="Ellison S."/>
            <person name="Senalik D."/>
            <person name="Zeng P."/>
            <person name="Satapoomin P."/>
            <person name="Huang J."/>
            <person name="Bowman M."/>
            <person name="Iovene M."/>
            <person name="Sanseverino W."/>
            <person name="Cavagnaro P."/>
            <person name="Yildiz M."/>
            <person name="Macko-Podgorni A."/>
            <person name="Moranska E."/>
            <person name="Grzebelus E."/>
            <person name="Grzebelus D."/>
            <person name="Ashrafi H."/>
            <person name="Zheng Z."/>
            <person name="Cheng S."/>
            <person name="Spooner D."/>
            <person name="Van Deynze A."/>
            <person name="Simon P."/>
        </authorList>
    </citation>
    <scope>NUCLEOTIDE SEQUENCE [LARGE SCALE GENOMIC DNA]</scope>
    <source>
        <tissue evidence="2">Leaf</tissue>
    </source>
</reference>
<feature type="region of interest" description="Disordered" evidence="1">
    <location>
        <begin position="48"/>
        <end position="92"/>
    </location>
</feature>
<comment type="caution">
    <text evidence="2">The sequence shown here is derived from an EMBL/GenBank/DDBJ whole genome shotgun (WGS) entry which is preliminary data.</text>
</comment>
<evidence type="ECO:0000256" key="1">
    <source>
        <dbReference type="SAM" id="MobiDB-lite"/>
    </source>
</evidence>
<proteinExistence type="predicted"/>
<dbReference type="Gramene" id="KZN05900">
    <property type="protein sequence ID" value="KZN05900"/>
    <property type="gene ID" value="DCAR_006737"/>
</dbReference>